<name>H2EBB6_9VIRU</name>
<accession>H2EBB6</accession>
<evidence type="ECO:0000313" key="1">
    <source>
        <dbReference type="EMBL" id="AEX61689.1"/>
    </source>
</evidence>
<proteinExistence type="predicted"/>
<dbReference type="EMBL" id="JN885991">
    <property type="protein sequence ID" value="AEX61689.1"/>
    <property type="molecule type" value="Genomic_DNA"/>
</dbReference>
<gene>
    <name evidence="1" type="ORF">c7_L626</name>
</gene>
<organism evidence="1">
    <name type="scientific">Megavirus courdo7</name>
    <dbReference type="NCBI Taxonomy" id="1128135"/>
    <lineage>
        <taxon>Viruses</taxon>
        <taxon>Varidnaviria</taxon>
        <taxon>Bamfordvirae</taxon>
        <taxon>Nucleocytoviricota</taxon>
        <taxon>Megaviricetes</taxon>
        <taxon>Imitervirales</taxon>
        <taxon>Mimiviridae</taxon>
        <taxon>Megamimivirinae</taxon>
        <taxon>Megavirus</taxon>
    </lineage>
</organism>
<reference evidence="1" key="1">
    <citation type="submission" date="2011-10" db="EMBL/GenBank/DDBJ databases">
        <title>Provirophages and transpovirons: unique mobilome of giant viruses.</title>
        <authorList>
            <person name="Desnues C."/>
            <person name="LaScola B."/>
            <person name="Yutin N."/>
            <person name="Fournous G."/>
            <person name="Koonin E."/>
            <person name="Raoult D."/>
        </authorList>
    </citation>
    <scope>NUCLEOTIDE SEQUENCE</scope>
    <source>
        <strain evidence="1">Mv13-c7</strain>
    </source>
</reference>
<protein>
    <submittedName>
        <fullName evidence="1">Uncharacterized protein</fullName>
    </submittedName>
</protein>
<sequence>MPLINALSSRNYDFDIIDRKGFNFLALLFDLSNTKKIIYHIIQRYKHVF</sequence>